<comment type="caution">
    <text evidence="2">The sequence shown here is derived from an EMBL/GenBank/DDBJ whole genome shotgun (WGS) entry which is preliminary data.</text>
</comment>
<accession>A0ABT1AGG3</accession>
<reference evidence="2" key="2">
    <citation type="journal article" date="2023" name="Front. Microbiol.">
        <title>Ralstonia chuxiongensis sp. nov., Ralstonia mojiangensis sp. nov., and Ralstonia soli sp. nov., isolated from tobacco fields, are three novel species in the family Burkholderiaceae.</title>
        <authorList>
            <person name="Lu C.H."/>
            <person name="Zhang Y.Y."/>
            <person name="Jiang N."/>
            <person name="Chen W."/>
            <person name="Shao X."/>
            <person name="Zhao Z.M."/>
            <person name="Lu W.L."/>
            <person name="Hu X."/>
            <person name="Xi Y.X."/>
            <person name="Zou S.Y."/>
            <person name="Wei Q.J."/>
            <person name="Lin Z.L."/>
            <person name="Gong L."/>
            <person name="Gai X.T."/>
            <person name="Zhang L.Q."/>
            <person name="Li J.Y."/>
            <person name="Jin Y."/>
            <person name="Xia Z.Y."/>
        </authorList>
    </citation>
    <scope>NUCLEOTIDE SEQUENCE</scope>
    <source>
        <strain evidence="2">21MJYT02-11</strain>
    </source>
</reference>
<reference evidence="2" key="1">
    <citation type="submission" date="2022-06" db="EMBL/GenBank/DDBJ databases">
        <authorList>
            <person name="Lu C.-H."/>
        </authorList>
    </citation>
    <scope>NUCLEOTIDE SEQUENCE</scope>
    <source>
        <strain evidence="2">21MJYT02-11</strain>
    </source>
</reference>
<dbReference type="EMBL" id="JAMXHT010000002">
    <property type="protein sequence ID" value="MCO5397484.1"/>
    <property type="molecule type" value="Genomic_DNA"/>
</dbReference>
<gene>
    <name evidence="2" type="ORF">NG900_04630</name>
</gene>
<dbReference type="RefSeq" id="WP_252677221.1">
    <property type="nucleotide sequence ID" value="NZ_JAMXHT010000002.1"/>
</dbReference>
<feature type="transmembrane region" description="Helical" evidence="1">
    <location>
        <begin position="36"/>
        <end position="58"/>
    </location>
</feature>
<keyword evidence="3" id="KW-1185">Reference proteome</keyword>
<evidence type="ECO:0000313" key="3">
    <source>
        <dbReference type="Proteomes" id="UP001162811"/>
    </source>
</evidence>
<sequence length="148" mass="16358">MDASATRLAAIYIGLAVIAISANIGAQDLFLRVYAGAYETLLSVAAGTGVGLVVKYLLDKRFIFDFQADNAAHDARVFMLYTVMGLATTAIFWAFEFGFGHVFGNRAMRYVGGVLGLALGYYTKYQLDKRFVFRRSWSQQPVRMGEGK</sequence>
<evidence type="ECO:0000313" key="2">
    <source>
        <dbReference type="EMBL" id="MCO5397484.1"/>
    </source>
</evidence>
<proteinExistence type="predicted"/>
<dbReference type="Proteomes" id="UP001162811">
    <property type="component" value="Unassembled WGS sequence"/>
</dbReference>
<protein>
    <submittedName>
        <fullName evidence="2">GtrA family protein</fullName>
    </submittedName>
</protein>
<organism evidence="2 3">
    <name type="scientific">Ralstonia soli</name>
    <dbReference type="NCBI Taxonomy" id="2953896"/>
    <lineage>
        <taxon>Bacteria</taxon>
        <taxon>Pseudomonadati</taxon>
        <taxon>Pseudomonadota</taxon>
        <taxon>Betaproteobacteria</taxon>
        <taxon>Burkholderiales</taxon>
        <taxon>Burkholderiaceae</taxon>
        <taxon>Ralstonia</taxon>
    </lineage>
</organism>
<evidence type="ECO:0000256" key="1">
    <source>
        <dbReference type="SAM" id="Phobius"/>
    </source>
</evidence>
<feature type="transmembrane region" description="Helical" evidence="1">
    <location>
        <begin position="107"/>
        <end position="125"/>
    </location>
</feature>
<dbReference type="NCBIfam" id="NF037976">
    <property type="entry name" value="gtrA_1"/>
    <property type="match status" value="1"/>
</dbReference>
<name>A0ABT1AGG3_9RALS</name>
<keyword evidence="1" id="KW-0812">Transmembrane</keyword>
<keyword evidence="1" id="KW-1133">Transmembrane helix</keyword>
<keyword evidence="1" id="KW-0472">Membrane</keyword>
<feature type="transmembrane region" description="Helical" evidence="1">
    <location>
        <begin position="78"/>
        <end position="95"/>
    </location>
</feature>